<evidence type="ECO:0000256" key="1">
    <source>
        <dbReference type="SAM" id="MobiDB-lite"/>
    </source>
</evidence>
<name>A0A182MXQ5_9DIPT</name>
<evidence type="ECO:0008006" key="5">
    <source>
        <dbReference type="Google" id="ProtNLM"/>
    </source>
</evidence>
<feature type="region of interest" description="Disordered" evidence="1">
    <location>
        <begin position="1684"/>
        <end position="1703"/>
    </location>
</feature>
<reference evidence="3" key="2">
    <citation type="submission" date="2020-05" db="UniProtKB">
        <authorList>
            <consortium name="EnsemblMetazoa"/>
        </authorList>
    </citation>
    <scope>IDENTIFICATION</scope>
    <source>
        <strain evidence="3">WRAIR2</strain>
    </source>
</reference>
<protein>
    <recommendedName>
        <fullName evidence="5">KASH domain-containing protein</fullName>
    </recommendedName>
</protein>
<accession>A0A182MXQ5</accession>
<feature type="chain" id="PRO_5008128976" description="KASH domain-containing protein" evidence="2">
    <location>
        <begin position="20"/>
        <end position="2291"/>
    </location>
</feature>
<feature type="region of interest" description="Disordered" evidence="1">
    <location>
        <begin position="453"/>
        <end position="474"/>
    </location>
</feature>
<feature type="compositionally biased region" description="Basic and acidic residues" evidence="1">
    <location>
        <begin position="893"/>
        <end position="916"/>
    </location>
</feature>
<feature type="region of interest" description="Disordered" evidence="1">
    <location>
        <begin position="1072"/>
        <end position="1102"/>
    </location>
</feature>
<evidence type="ECO:0000313" key="3">
    <source>
        <dbReference type="EnsemblMetazoa" id="ADIR000158-PA"/>
    </source>
</evidence>
<feature type="region of interest" description="Disordered" evidence="1">
    <location>
        <begin position="893"/>
        <end position="918"/>
    </location>
</feature>
<keyword evidence="2" id="KW-0732">Signal</keyword>
<dbReference type="VEuPathDB" id="VectorBase:ADIR000158"/>
<feature type="region of interest" description="Disordered" evidence="1">
    <location>
        <begin position="1398"/>
        <end position="1433"/>
    </location>
</feature>
<proteinExistence type="predicted"/>
<dbReference type="EnsemblMetazoa" id="ADIR000158-RA">
    <property type="protein sequence ID" value="ADIR000158-PA"/>
    <property type="gene ID" value="ADIR000158"/>
</dbReference>
<organism evidence="3 4">
    <name type="scientific">Anopheles dirus</name>
    <dbReference type="NCBI Taxonomy" id="7168"/>
    <lineage>
        <taxon>Eukaryota</taxon>
        <taxon>Metazoa</taxon>
        <taxon>Ecdysozoa</taxon>
        <taxon>Arthropoda</taxon>
        <taxon>Hexapoda</taxon>
        <taxon>Insecta</taxon>
        <taxon>Pterygota</taxon>
        <taxon>Neoptera</taxon>
        <taxon>Endopterygota</taxon>
        <taxon>Diptera</taxon>
        <taxon>Nematocera</taxon>
        <taxon>Culicoidea</taxon>
        <taxon>Culicidae</taxon>
        <taxon>Anophelinae</taxon>
        <taxon>Anopheles</taxon>
    </lineage>
</organism>
<reference evidence="4" key="1">
    <citation type="submission" date="2013-03" db="EMBL/GenBank/DDBJ databases">
        <title>The Genome Sequence of Anopheles dirus WRAIR2.</title>
        <authorList>
            <consortium name="The Broad Institute Genomics Platform"/>
            <person name="Neafsey D.E."/>
            <person name="Walton C."/>
            <person name="Walker B."/>
            <person name="Young S.K."/>
            <person name="Zeng Q."/>
            <person name="Gargeya S."/>
            <person name="Fitzgerald M."/>
            <person name="Haas B."/>
            <person name="Abouelleil A."/>
            <person name="Allen A.W."/>
            <person name="Alvarado L."/>
            <person name="Arachchi H.M."/>
            <person name="Berlin A.M."/>
            <person name="Chapman S.B."/>
            <person name="Gainer-Dewar J."/>
            <person name="Goldberg J."/>
            <person name="Griggs A."/>
            <person name="Gujja S."/>
            <person name="Hansen M."/>
            <person name="Howarth C."/>
            <person name="Imamovic A."/>
            <person name="Ireland A."/>
            <person name="Larimer J."/>
            <person name="McCowan C."/>
            <person name="Murphy C."/>
            <person name="Pearson M."/>
            <person name="Poon T.W."/>
            <person name="Priest M."/>
            <person name="Roberts A."/>
            <person name="Saif S."/>
            <person name="Shea T."/>
            <person name="Sisk P."/>
            <person name="Sykes S."/>
            <person name="Wortman J."/>
            <person name="Nusbaum C."/>
            <person name="Birren B."/>
        </authorList>
    </citation>
    <scope>NUCLEOTIDE SEQUENCE [LARGE SCALE GENOMIC DNA]</scope>
    <source>
        <strain evidence="4">WRAIR2</strain>
    </source>
</reference>
<sequence length="2291" mass="255106">MRNRFLGVMTVLLTEFIVGEDADTIWGHSYEVSTDGTPSSGINETTVGGNSSTRVTVDEQNKENLSINQKQPAEQLDANTSWDLSVTLVDDERRRIRSEGSAVFSQSLNTTERLLLEPQAPGKLRLLVNGCSVEDTDVQPMDISPLKPNVMHPSPSKSPRKMIYTFPKQAMFVEINDVVVPPLEATGEPKTPARSSLWRGTNQSTLRGSSSSAYIASETWNSHPNYAGVSIASSPQHTYQANVSSDVDTTIALTAAMTKVLESCSNESIQKATNMMELDESTTALPTNALARARPSFLPTVKPFDDTATPQTPPAGPAPMLEVTNPVDLSSPLEGHVPRASSLSLENLSIMQTPPNGKAGAGSERLTLDLGLSAFSLGGRPSSPFEKQITKPRILRPTMPFALLAGNATEQKQTKQAAPTNDNENVVAMDVSSVIVPQHARTMHTNMTICTAHDDENEKEKEKRRHPRSTDFHSHDIVVDGPVLIGPQRATVLCNEQMEVTAHTNTPRATVYVPETMLTSPQTALDNYRRTIVSNESMMCCTTAPKFGRTVEEVSVHVARRDNTMVDVKFQVESMEQTRVRCNERLTTHAVQAMEEDGDSPVVSKAMNSVRNTPLPRGRSNLNTERMELTAYDDEDPEPEARYGRLTTHATEVMDESVNVQQMLCVTVEDIRHEPRLESRIPRLTTHRQQEMVQEQQHRMESKPRRSIYDRADMDLAVSDSEEMNSGVMLPTAQQVQHKSRKSLYEREDMDLTRTDLEDLKSAAEPKVEQNVRVTIFKREDMDVVKTSLEDPKSGVMPKNELKVRQKSRVLMYEREDMDLTHSGLEELKTGMMLPAEPKLQHKSRMSMYERENMDLTRTDLEDTKSGVVLPAEPKVDQNARVTIFKREDMDVAKQTENEEKTSLEEAKMPKNELKVRQKPRASMYERENMDLTRTDLEELQSGAVLPAEPKVQQKSRITMYEREDMDLTRTDLEEIKNCVALPVEPIGQQNARITIAKLEDMEGVKTSSAEAEVIPKHEPKVGQKPRLTMHERKDMDLTASDLEEVNSRVMFRRGPEPGQKSRTSLCAQEDMDLTRSGSKEGKSAVTMKSESKARQKSRISLYEAEDMDATNVGATSHEPTKPALLKSHAAVNTETDSMRRSVQDVTNYSSFLERYEHSHATTAHDVNTVMYLTAEGQGKAFNSTRLPEEEDCLQREVSTKAIDDNKSRLQAQRRTISHPEEMERTILSPAQAEKHSIVSAFGTFKKSIDTGMEGISLLANDEMVTNASKTRLSINDPAAMAEETVPAHLVGLVKSRSLDYAHIRQRLQQCNNNNDCMDETVLPQSLRVERTSDDAAAESPLVCPAEHPPSITTEHEICCSSAENTMDLTKATVSQPAQGTTHSRLTIHRAASMDLTLIGRGTTPPPPPPDPDRGTIYGAQRPMEETPPVVRTEPISEKRLRWRPRQTILIPQDMDVEGEEETEKEPTVPTLSALPRETTEDCMLRSASILPRHNFLYREDPSLGGRPDEFVRQRTLPGQKTAPEVRPFSASELTDISMSFSTARPELPNIGNITSMMASMREITEPLPPAVVSFQEHSNSVSVICRTGEPPKQEDLAVQTLAFVPSGGQTDDASSDDEYCDAEGEQEVDPLSLTKSRHLTMKFVDVEQLERTSKRLHSEVLASPVVSAGRPTMADELDPLQMTHAHQTPNGGPNRKRPRTIPTSPVAMTISVEDEDIPGTCEPEESAANERADSADVIVEEERQTLADIPSGRVSQTLIHDPSVFVLEDGEDLLDDESDLPCVSLTEETRPANRGDPEPAAAPTEAPAAALAELSYYRDFANMTIESLDSWQERKVSARHDAPTPEANDPVECISVSDGDSLTTFTPPKRSLASTRSAIMGAILNPKAAAADDVLDSTVADEIMYELRRTRPIVRHPCCGVRTEECLCQLRRELQCRKERCDLVTDRWCSGIEKIRQRLGIAPGKPSSGVTLDEKFQELNWRLLYGKLEEESFLFEQDCAEVSRRRSAGGVACGRYPETPSVVFLAENYRSYLLEQLYVDNSPPPGASLPAAPRITLLIANKLATDSGKRWQLDCADECDGLLLLRHRTLRSFVLSVQIQPPRGGKTVDRETPSEHWRLERIQVREYPQGRVDSPKLLLAHNEFMRLAKETTVQTLRSTYRTVASLMGLWQRFDELLRRVFDAVNHLLTIVRNNDGMLCYDAQMERFCVQKYFHRTLADGCIEPNRLLVHFNSVASIGAPGVNFQKPVPEGQKLLPMAATGVGAGGTDDKATGLMFLECLLWNVTKQYGA</sequence>
<keyword evidence="4" id="KW-1185">Reference proteome</keyword>
<evidence type="ECO:0000313" key="4">
    <source>
        <dbReference type="Proteomes" id="UP000075884"/>
    </source>
</evidence>
<evidence type="ECO:0000256" key="2">
    <source>
        <dbReference type="SAM" id="SignalP"/>
    </source>
</evidence>
<feature type="region of interest" description="Disordered" evidence="1">
    <location>
        <begin position="33"/>
        <end position="53"/>
    </location>
</feature>
<feature type="signal peptide" evidence="2">
    <location>
        <begin position="1"/>
        <end position="19"/>
    </location>
</feature>
<dbReference type="Proteomes" id="UP000075884">
    <property type="component" value="Unassembled WGS sequence"/>
</dbReference>